<dbReference type="Pfam" id="PF02254">
    <property type="entry name" value="TrkA_N"/>
    <property type="match status" value="1"/>
</dbReference>
<feature type="domain" description="RCK C-terminal" evidence="2">
    <location>
        <begin position="126"/>
        <end position="211"/>
    </location>
</feature>
<name>A0A6C0P9W1_9BACL</name>
<dbReference type="AlphaFoldDB" id="A0A6C0P9W1"/>
<dbReference type="Proteomes" id="UP000479114">
    <property type="component" value="Chromosome"/>
</dbReference>
<keyword evidence="4" id="KW-1185">Reference proteome</keyword>
<dbReference type="PROSITE" id="PS51201">
    <property type="entry name" value="RCK_N"/>
    <property type="match status" value="1"/>
</dbReference>
<gene>
    <name evidence="3" type="ORF">GZH47_21790</name>
</gene>
<reference evidence="3 4" key="1">
    <citation type="submission" date="2020-02" db="EMBL/GenBank/DDBJ databases">
        <title>Paenibacillus sp. nov., isolated from rhizosphere soil of tomato.</title>
        <authorList>
            <person name="Weon H.-Y."/>
            <person name="Lee S.A."/>
        </authorList>
    </citation>
    <scope>NUCLEOTIDE SEQUENCE [LARGE SCALE GENOMIC DNA]</scope>
    <source>
        <strain evidence="3 4">14171R-81</strain>
    </source>
</reference>
<dbReference type="PANTHER" id="PTHR43833:SF7">
    <property type="entry name" value="KTR SYSTEM POTASSIUM UPTAKE PROTEIN C"/>
    <property type="match status" value="1"/>
</dbReference>
<protein>
    <submittedName>
        <fullName evidence="3">TrkA family potassium uptake protein</fullName>
    </submittedName>
</protein>
<accession>A0A6C0P9W1</accession>
<dbReference type="PANTHER" id="PTHR43833">
    <property type="entry name" value="POTASSIUM CHANNEL PROTEIN 2-RELATED-RELATED"/>
    <property type="match status" value="1"/>
</dbReference>
<organism evidence="3 4">
    <name type="scientific">Paenibacillus rhizovicinus</name>
    <dbReference type="NCBI Taxonomy" id="2704463"/>
    <lineage>
        <taxon>Bacteria</taxon>
        <taxon>Bacillati</taxon>
        <taxon>Bacillota</taxon>
        <taxon>Bacilli</taxon>
        <taxon>Bacillales</taxon>
        <taxon>Paenibacillaceae</taxon>
        <taxon>Paenibacillus</taxon>
    </lineage>
</organism>
<dbReference type="Gene3D" id="3.30.70.1450">
    <property type="entry name" value="Regulator of K+ conductance, C-terminal domain"/>
    <property type="match status" value="1"/>
</dbReference>
<dbReference type="InterPro" id="IPR036721">
    <property type="entry name" value="RCK_C_sf"/>
</dbReference>
<dbReference type="InterPro" id="IPR006037">
    <property type="entry name" value="RCK_C"/>
</dbReference>
<evidence type="ECO:0000259" key="2">
    <source>
        <dbReference type="PROSITE" id="PS51202"/>
    </source>
</evidence>
<sequence length="212" mass="23213">MGRFGSSVAHELSELGFDVLAIDADEQKIQEVSNWVTHAVAANSTDEEAMRSLGLRNFDVVIVAIGEDIQASILTTLILKELGVPELIVKAQNALHGKVLDKIGANKVVFPERDMGLRVAHHLISPNILEYIELSNDYGIVEMKAPSFTIGKNLMQLDIRARYKCNVLAIKRGPDDVNVAPYAEDVIMNGDLLVIVGKTEDLSELELSYAEG</sequence>
<dbReference type="EMBL" id="CP048286">
    <property type="protein sequence ID" value="QHW35216.1"/>
    <property type="molecule type" value="Genomic_DNA"/>
</dbReference>
<evidence type="ECO:0000259" key="1">
    <source>
        <dbReference type="PROSITE" id="PS51201"/>
    </source>
</evidence>
<dbReference type="GO" id="GO:0006813">
    <property type="term" value="P:potassium ion transport"/>
    <property type="evidence" value="ECO:0007669"/>
    <property type="project" value="InterPro"/>
</dbReference>
<dbReference type="Pfam" id="PF02080">
    <property type="entry name" value="TrkA_C"/>
    <property type="match status" value="1"/>
</dbReference>
<dbReference type="InterPro" id="IPR036291">
    <property type="entry name" value="NAD(P)-bd_dom_sf"/>
</dbReference>
<dbReference type="Gene3D" id="3.40.50.720">
    <property type="entry name" value="NAD(P)-binding Rossmann-like Domain"/>
    <property type="match status" value="1"/>
</dbReference>
<dbReference type="PROSITE" id="PS51202">
    <property type="entry name" value="RCK_C"/>
    <property type="match status" value="1"/>
</dbReference>
<dbReference type="SUPFAM" id="SSF116726">
    <property type="entry name" value="TrkA C-terminal domain-like"/>
    <property type="match status" value="1"/>
</dbReference>
<dbReference type="InterPro" id="IPR003148">
    <property type="entry name" value="RCK_N"/>
</dbReference>
<feature type="domain" description="RCK N-terminal" evidence="1">
    <location>
        <begin position="1"/>
        <end position="110"/>
    </location>
</feature>
<evidence type="ECO:0000313" key="3">
    <source>
        <dbReference type="EMBL" id="QHW35216.1"/>
    </source>
</evidence>
<dbReference type="GO" id="GO:0008324">
    <property type="term" value="F:monoatomic cation transmembrane transporter activity"/>
    <property type="evidence" value="ECO:0007669"/>
    <property type="project" value="InterPro"/>
</dbReference>
<dbReference type="InterPro" id="IPR050721">
    <property type="entry name" value="Trk_Ktr_HKT_K-transport"/>
</dbReference>
<dbReference type="SUPFAM" id="SSF51735">
    <property type="entry name" value="NAD(P)-binding Rossmann-fold domains"/>
    <property type="match status" value="1"/>
</dbReference>
<proteinExistence type="predicted"/>
<evidence type="ECO:0000313" key="4">
    <source>
        <dbReference type="Proteomes" id="UP000479114"/>
    </source>
</evidence>
<dbReference type="KEGG" id="prz:GZH47_21790"/>